<feature type="compositionally biased region" description="Basic residues" evidence="2">
    <location>
        <begin position="680"/>
        <end position="689"/>
    </location>
</feature>
<feature type="domain" description="SWIM-type" evidence="3">
    <location>
        <begin position="479"/>
        <end position="514"/>
    </location>
</feature>
<feature type="region of interest" description="Disordered" evidence="2">
    <location>
        <begin position="680"/>
        <end position="704"/>
    </location>
</feature>
<organism evidence="4 5">
    <name type="scientific">Cetraspora pellucida</name>
    <dbReference type="NCBI Taxonomy" id="1433469"/>
    <lineage>
        <taxon>Eukaryota</taxon>
        <taxon>Fungi</taxon>
        <taxon>Fungi incertae sedis</taxon>
        <taxon>Mucoromycota</taxon>
        <taxon>Glomeromycotina</taxon>
        <taxon>Glomeromycetes</taxon>
        <taxon>Diversisporales</taxon>
        <taxon>Gigasporaceae</taxon>
        <taxon>Cetraspora</taxon>
    </lineage>
</organism>
<gene>
    <name evidence="4" type="ORF">CPELLU_LOCUS14959</name>
</gene>
<dbReference type="AlphaFoldDB" id="A0A9N9IZE4"/>
<dbReference type="OrthoDB" id="2417481at2759"/>
<dbReference type="PROSITE" id="PS50966">
    <property type="entry name" value="ZF_SWIM"/>
    <property type="match status" value="1"/>
</dbReference>
<keyword evidence="1" id="KW-0862">Zinc</keyword>
<comment type="caution">
    <text evidence="4">The sequence shown here is derived from an EMBL/GenBank/DDBJ whole genome shotgun (WGS) entry which is preliminary data.</text>
</comment>
<accession>A0A9N9IZE4</accession>
<dbReference type="EMBL" id="CAJVQA010018633">
    <property type="protein sequence ID" value="CAG8755138.1"/>
    <property type="molecule type" value="Genomic_DNA"/>
</dbReference>
<proteinExistence type="predicted"/>
<name>A0A9N9IZE4_9GLOM</name>
<keyword evidence="5" id="KW-1185">Reference proteome</keyword>
<feature type="non-terminal residue" evidence="4">
    <location>
        <position position="769"/>
    </location>
</feature>
<protein>
    <submittedName>
        <fullName evidence="4">16231_t:CDS:1</fullName>
    </submittedName>
</protein>
<dbReference type="InterPro" id="IPR007527">
    <property type="entry name" value="Znf_SWIM"/>
</dbReference>
<keyword evidence="1" id="KW-0863">Zinc-finger</keyword>
<evidence type="ECO:0000256" key="1">
    <source>
        <dbReference type="PROSITE-ProRule" id="PRU00325"/>
    </source>
</evidence>
<feature type="compositionally biased region" description="Polar residues" evidence="2">
    <location>
        <begin position="692"/>
        <end position="704"/>
    </location>
</feature>
<evidence type="ECO:0000313" key="5">
    <source>
        <dbReference type="Proteomes" id="UP000789759"/>
    </source>
</evidence>
<sequence>YGGGFSFVMVLSVVKGLVVGLCGVRVITKVMLSNTEDPLPVQLIIKGVHKSSALMTLDLKSIRINLSLQTCNKAIAACRAHHNTGTEIAMKVLAPYNNTSETYLTYLHNTSKDICIEQQLKILIERDDQEKILYYQHGDILAPENSFEHYYQLTVSDELWLKQGCDCGHFCFGIDRKYDLNNEKAPVIVIVIEDQAGYGSSLVFSLCDKENHHIIQIAVQAVQANIPCSDPNCLHQYNYINLLDRKEFRRQLEYASNWYPLARIDKHRSTKLALQGLVRNTILCWFHIMATLGEYLRIWKVDWLLRYPIALVFKIIDNLIRDLKMNWICDEWQQSFIDGGRMLQVYDQANTVVKFIERLYEIRIFQEALVQKELGEINFDAGLATYWNMCMIEHRQMLPKKSVNKKCCINQGHLYVLLGLVLPIPKKMNYMLVEKQSRRFCSLYNFYPVNISTRISEKLNDMIIKLVNRDNLHIPETHYLVNVISGECTCYDYIWNGLFRDVCKHVHAARLYIEVLYGKIYIQEIKERLVKHFKNKERTVAPEKKNYIIHNSYKRIIIAKDPFHPIDNKPILITSGAPKNNGTKLRKNSQIFYSNNIQFNKTENTYINKVNQEHNSFDNSILFEVPIDFNEQEHNSFDEFLIDCNNQEYNSFDNSILSEVPIDYNESASRFVNPHSICRRNTTRTRNKRQNSSQTPNNKQRNDATFTIKKSLEELFLEKEYMWNPQAFTNAALAKRLRLDDNPAENGVKLYRWISNRKVRAKNGKENSN</sequence>
<dbReference type="Proteomes" id="UP000789759">
    <property type="component" value="Unassembled WGS sequence"/>
</dbReference>
<evidence type="ECO:0000256" key="2">
    <source>
        <dbReference type="SAM" id="MobiDB-lite"/>
    </source>
</evidence>
<reference evidence="4" key="1">
    <citation type="submission" date="2021-06" db="EMBL/GenBank/DDBJ databases">
        <authorList>
            <person name="Kallberg Y."/>
            <person name="Tangrot J."/>
            <person name="Rosling A."/>
        </authorList>
    </citation>
    <scope>NUCLEOTIDE SEQUENCE</scope>
    <source>
        <strain evidence="4">FL966</strain>
    </source>
</reference>
<evidence type="ECO:0000313" key="4">
    <source>
        <dbReference type="EMBL" id="CAG8755138.1"/>
    </source>
</evidence>
<dbReference type="GO" id="GO:0008270">
    <property type="term" value="F:zinc ion binding"/>
    <property type="evidence" value="ECO:0007669"/>
    <property type="project" value="UniProtKB-KW"/>
</dbReference>
<evidence type="ECO:0000259" key="3">
    <source>
        <dbReference type="PROSITE" id="PS50966"/>
    </source>
</evidence>
<keyword evidence="1" id="KW-0479">Metal-binding</keyword>